<reference evidence="1" key="1">
    <citation type="submission" date="2023-07" db="EMBL/GenBank/DDBJ databases">
        <title>Black Yeasts Isolated from many extreme environments.</title>
        <authorList>
            <person name="Coleine C."/>
            <person name="Stajich J.E."/>
            <person name="Selbmann L."/>
        </authorList>
    </citation>
    <scope>NUCLEOTIDE SEQUENCE</scope>
    <source>
        <strain evidence="1">CCFEE 5714</strain>
    </source>
</reference>
<accession>A0ACC3NNE6</accession>
<keyword evidence="2" id="KW-1185">Reference proteome</keyword>
<sequence length="255" mass="28274">MAANDHISEPVQMEAPASRKRKTTDISDILQNGSGQVLSEADALIHSPDPSHPANHICELCKNFYTFGWVTGTGGGVSIRDDKHIFIAPSGVQKELMRPTDMFVMEYETKKYLRRPAWAVLVTLICEAGLQDHPIGSGKNVFAISEIEQIKGISRGGHGSSSTEILEGGRKAGNLGYYDTLKVPIIDNTAHEEDLKDTLEKAIEEWPEATAVLVRRHGVYVWGKDVAQAKTQCESLEYLFQLAVEMHRMGLKWVK</sequence>
<name>A0ACC3NNE6_9PEZI</name>
<keyword evidence="1" id="KW-0456">Lyase</keyword>
<proteinExistence type="predicted"/>
<dbReference type="EMBL" id="JAUTXU010000028">
    <property type="protein sequence ID" value="KAK3719149.1"/>
    <property type="molecule type" value="Genomic_DNA"/>
</dbReference>
<gene>
    <name evidence="1" type="primary">MDE1_2</name>
    <name evidence="1" type="ORF">LTR37_004713</name>
</gene>
<dbReference type="EC" id="4.2.1.109" evidence="1"/>
<comment type="caution">
    <text evidence="1">The sequence shown here is derived from an EMBL/GenBank/DDBJ whole genome shotgun (WGS) entry which is preliminary data.</text>
</comment>
<dbReference type="Proteomes" id="UP001281147">
    <property type="component" value="Unassembled WGS sequence"/>
</dbReference>
<evidence type="ECO:0000313" key="2">
    <source>
        <dbReference type="Proteomes" id="UP001281147"/>
    </source>
</evidence>
<organism evidence="1 2">
    <name type="scientific">Vermiconidia calcicola</name>
    <dbReference type="NCBI Taxonomy" id="1690605"/>
    <lineage>
        <taxon>Eukaryota</taxon>
        <taxon>Fungi</taxon>
        <taxon>Dikarya</taxon>
        <taxon>Ascomycota</taxon>
        <taxon>Pezizomycotina</taxon>
        <taxon>Dothideomycetes</taxon>
        <taxon>Dothideomycetidae</taxon>
        <taxon>Mycosphaerellales</taxon>
        <taxon>Extremaceae</taxon>
        <taxon>Vermiconidia</taxon>
    </lineage>
</organism>
<evidence type="ECO:0000313" key="1">
    <source>
        <dbReference type="EMBL" id="KAK3719149.1"/>
    </source>
</evidence>
<protein>
    <submittedName>
        <fullName evidence="1">Methylthioribulose-1-phosphate dehydratase</fullName>
        <ecNumber evidence="1">4.2.1.109</ecNumber>
    </submittedName>
</protein>